<gene>
    <name evidence="2" type="ORF">BB560_000133</name>
</gene>
<sequence length="2229" mass="252638">MSERVLGYISSQYKLNFGAWIHHLKKVTENLRFRSISNDSESQTAFSGLGRRVGQLDIGQIEDAEYQGTKPDQSPHSCLVAILRVAFMDTNNHPSIQDMNLRLQNTFSLRNLLSPNFLNAADVQVVKSNVDLTSAYSIHTAFKNTTLDSRQKLTLSWIIWAATTPRIHTELSEIIQNAHLLQNEQAEILDLVESVKAFSKIDAFILSWLVGTILRVSSKKGKEIDISTFNSNLKRESAFYDISLDIRAYLLWYHILLGIKDSTVGRYSENINYSTVHSVNVFPIFTNIFRLFTRFEIPISFIETGDGIESSELDSKASGYFSFIVSSLWLEYFNCEDTLKIWSNSAELFIDNMSDWISEIIYTSICDKLLIHIGDFFSWKNDIHDKFSSSSCPNHISIYNQISSYLNVADGNIKLALELGLFRADIIPAFTSIISEQEIELNWEIKLEDSSFTSNACKRVKKTKEVAPKNDKKKLQLYQSILLQKLESIICYNSSEVIKNKNEVLNTGSSSWVLIPILFSLFLDSAESIYKTRLDIPNDNREKVIYPELKSATISNNSLSTLKAAAESFSEKSLASLVFLVFSKFYSMLSGALILHLIDFKNGTYLINKQKLQSLTDLISQYSSNQIFGIQDSSTFVFNDLINKTQLDLVNHWSTTIICPFVRLYISRFVNDKLYISDASDSDYTLEICNAFQTAISADNGTLTFEKPNFSEFNCLSTILYFSQIFRDDQRFSIRKLVDNTISALIETRQLDVLLSCLADLIDNYKTMDVDFYQVRANKRFENNLKGSWFIYELSSRIASSLPSSLIPEVTAYFLNHTLLELKLLSNGENYHKKAKSRKKKAIDTQVSSKYTESRLQSLVLLFSYFISGSALASNTSTQDKIISSQLKYFVGEIYSKLVDLAVVSNSKVAKWSYLLIINSVSSLIYKNSLIQTWFSDYINFDILCSRADNTPLPPFSGSHDFSYPSVLALSITNLLKLVASTASKKLSYEHIFENPEALKRDELELNKLNVSLEQAISDSLDYIGIQRSCNRTENLLLKSGNWDGLFSSISEKNSVTAFYKIFTDNLAIITDSISDCTRLFNFVLKIVISTQKTISSVQVFSDENLTGDDESGLKNTGLSIANVTENLLSNKQFYENGSIRNFIVKNFFEFILQELSQESLQSISDNSMSTTCCKIRELIDDTLGYLNNKDPSDKGFDSLSNKQPKVSLSLLLSRSLDFSTELIRLAEEINTSSQSQYFKSLEIQQFIDVLNNVFFILNGFPETYLTESHIWTTVPLAIMSSYLFMILHILDDKNDLSNASLNGLKESFQWIYKCLKNRNLKITIKNKLTSHKGWILFLKYTLDSCSSPSSLSRTELIEDMTLQLSSIMLFVFQSNLNFQLNKKSSSESSTVVWFLNLYLENEETSKIVSKPRAQMLIAMLYIIYKDLVGVIEKPSLVLSEKVAESTDSNYSKEIVDIRLIKDIYEILNTYYDSRLENLDILNLKEDSFNIGNSTIPITLVYIQNIQLLMETAIRKYSLDTGLNEKYRLNTRGFSVTKVLSILLKRCTQPLNPENGIDTLSKSVLLLADLCLPVNFLYKSMTSIVSGELDSVEITQKESHSDNVLSGNMLNNGTCNIEEPIKLLSLNIFVLSSLLDLKYKVAFSISDTASNEQKSRLLLEDFNPSFLSKYSFASNYFNIAQSTKTNEIESIIELFLDNSTSTIFGIRNFDVDSAIGLLFDVIFDTRSELQYDFGSLSYSNFDTPSSSRVIAVLKSINKFLDHMVDINKNKHRGLFSSLISNALHFVNNFLVYSEEASILLETLLLVISKGASIARLSPENISQILDILFQICTRPLLYSIISQTSDFSSINHSKQKASAEKMFSSICKVLSNCFLYYPGHIIKCIPSAILLIRSFLHLFVEIPKGVSSKNQNAENLFNYSPLSDQMALEFSRLAELFVSIKVDNYSAKNPKKPNINTKSRSLKSARASRSVSASIISKYAPLVLAEYCIIMGGGLIELGSRSKQQLPLGESSFQQETENSRSVQPSLWNNINFEATNDVALGNLTELRKNYTLHFASPIWRPIQIQQEFSLSTPRNKKSLISDQKTYLTDSDQISENFANTKNENTETFDEIGTQNRNIVYGIVNHPDTRSSLCSGLYAILDIMSEVDRNALMQSFGKHEKPNEVLLNKNTNSDIFSGFYNVSKTYKNKRDKTLVTVNSNIPANWSGAREALKSIYRDYLEFYKFKGDY</sequence>
<evidence type="ECO:0000259" key="1">
    <source>
        <dbReference type="Pfam" id="PF10441"/>
    </source>
</evidence>
<dbReference type="EMBL" id="MBFS01000012">
    <property type="protein sequence ID" value="PVV05352.1"/>
    <property type="molecule type" value="Genomic_DNA"/>
</dbReference>
<comment type="caution">
    <text evidence="2">The sequence shown here is derived from an EMBL/GenBank/DDBJ whole genome shotgun (WGS) entry which is preliminary data.</text>
</comment>
<dbReference type="Proteomes" id="UP000245609">
    <property type="component" value="Unassembled WGS sequence"/>
</dbReference>
<evidence type="ECO:0000313" key="2">
    <source>
        <dbReference type="EMBL" id="PVV05352.1"/>
    </source>
</evidence>
<name>A0A2T9ZLB6_9FUNG</name>
<reference evidence="2 3" key="1">
    <citation type="journal article" date="2018" name="MBio">
        <title>Comparative Genomics Reveals the Core Gene Toolbox for the Fungus-Insect Symbiosis.</title>
        <authorList>
            <person name="Wang Y."/>
            <person name="Stata M."/>
            <person name="Wang W."/>
            <person name="Stajich J.E."/>
            <person name="White M.M."/>
            <person name="Moncalvo J.M."/>
        </authorList>
    </citation>
    <scope>NUCLEOTIDE SEQUENCE [LARGE SCALE GENOMIC DNA]</scope>
    <source>
        <strain evidence="2 3">SC-DP-2</strain>
    </source>
</reference>
<evidence type="ECO:0000313" key="3">
    <source>
        <dbReference type="Proteomes" id="UP000245609"/>
    </source>
</evidence>
<feature type="domain" description="Nucleolar 27S pre-rRNA processing Urb2/Npa2 C-terminal" evidence="1">
    <location>
        <begin position="1830"/>
        <end position="1990"/>
    </location>
</feature>
<dbReference type="InterPro" id="IPR018849">
    <property type="entry name" value="Urb2/Npa2_C"/>
</dbReference>
<proteinExistence type="predicted"/>
<dbReference type="Pfam" id="PF10441">
    <property type="entry name" value="Urb2"/>
    <property type="match status" value="1"/>
</dbReference>
<keyword evidence="3" id="KW-1185">Reference proteome</keyword>
<dbReference type="OrthoDB" id="160374at2759"/>
<organism evidence="2 3">
    <name type="scientific">Smittium megazygosporum</name>
    <dbReference type="NCBI Taxonomy" id="133381"/>
    <lineage>
        <taxon>Eukaryota</taxon>
        <taxon>Fungi</taxon>
        <taxon>Fungi incertae sedis</taxon>
        <taxon>Zoopagomycota</taxon>
        <taxon>Kickxellomycotina</taxon>
        <taxon>Harpellomycetes</taxon>
        <taxon>Harpellales</taxon>
        <taxon>Legeriomycetaceae</taxon>
        <taxon>Smittium</taxon>
    </lineage>
</organism>
<protein>
    <recommendedName>
        <fullName evidence="1">Nucleolar 27S pre-rRNA processing Urb2/Npa2 C-terminal domain-containing protein</fullName>
    </recommendedName>
</protein>
<dbReference type="STRING" id="133381.A0A2T9ZLB6"/>
<accession>A0A2T9ZLB6</accession>